<dbReference type="PROSITE" id="PS50280">
    <property type="entry name" value="SET"/>
    <property type="match status" value="1"/>
</dbReference>
<reference evidence="2 3" key="1">
    <citation type="submission" date="2024-02" db="EMBL/GenBank/DDBJ databases">
        <authorList>
            <person name="Chen Y."/>
            <person name="Shah S."/>
            <person name="Dougan E. K."/>
            <person name="Thang M."/>
            <person name="Chan C."/>
        </authorList>
    </citation>
    <scope>NUCLEOTIDE SEQUENCE [LARGE SCALE GENOMIC DNA]</scope>
</reference>
<accession>A0ABP0INQ9</accession>
<dbReference type="Pfam" id="PF00856">
    <property type="entry name" value="SET"/>
    <property type="match status" value="1"/>
</dbReference>
<name>A0ABP0INQ9_9DINO</name>
<dbReference type="Proteomes" id="UP001642484">
    <property type="component" value="Unassembled WGS sequence"/>
</dbReference>
<protein>
    <recommendedName>
        <fullName evidence="1">SET domain-containing protein</fullName>
    </recommendedName>
</protein>
<feature type="domain" description="SET" evidence="1">
    <location>
        <begin position="13"/>
        <end position="215"/>
    </location>
</feature>
<comment type="caution">
    <text evidence="2">The sequence shown here is derived from an EMBL/GenBank/DDBJ whole genome shotgun (WGS) entry which is preliminary data.</text>
</comment>
<evidence type="ECO:0000313" key="3">
    <source>
        <dbReference type="Proteomes" id="UP001642484"/>
    </source>
</evidence>
<dbReference type="EMBL" id="CAXAMN010003136">
    <property type="protein sequence ID" value="CAK9003117.1"/>
    <property type="molecule type" value="Genomic_DNA"/>
</dbReference>
<keyword evidence="3" id="KW-1185">Reference proteome</keyword>
<dbReference type="InterPro" id="IPR046341">
    <property type="entry name" value="SET_dom_sf"/>
</dbReference>
<dbReference type="InterPro" id="IPR050869">
    <property type="entry name" value="H3K4_H4K5_MeTrfase"/>
</dbReference>
<dbReference type="PANTHER" id="PTHR12197:SF251">
    <property type="entry name" value="EG:BACR7C10.4 PROTEIN"/>
    <property type="match status" value="1"/>
</dbReference>
<dbReference type="SUPFAM" id="SSF82199">
    <property type="entry name" value="SET domain"/>
    <property type="match status" value="1"/>
</dbReference>
<dbReference type="Gene3D" id="1.10.220.160">
    <property type="match status" value="1"/>
</dbReference>
<dbReference type="InterPro" id="IPR001214">
    <property type="entry name" value="SET_dom"/>
</dbReference>
<proteinExistence type="predicted"/>
<evidence type="ECO:0000259" key="1">
    <source>
        <dbReference type="PROSITE" id="PS50280"/>
    </source>
</evidence>
<sequence>MLPAALPRGDAPEGVRLERLPDVEELLVADADFAVGDLVLRERFLLRGPAELPPLGMFRPVPPEVGTVEILGEEGFPRAVIFDNEHLKLLFEFMNSEVEVQQEVLAMQDSMHPCSETFQSTSRVAEWLVEQQLPWLDDLDFASLARLLRLFCVNSHPCKVAGNTSGLLKWGTMINHSCLPNVVYSSVRGLDGDFEGHFRACRPIKAGDILGVSYMKLQTTLAPMSLRRRMLWYLKGFICLCCRCSFEAAYADPARTLGCSSCGQMTWQFLPGFERHAFSCSCGKRADDAQTKNEQMLSSAVLGALCARWSGLSQAESALTDLQDQVSTLHEDHFAVRCLQLLFLALEGDEFLSSKRTEGGDRWLRKVYELGQWQERIRPRQHGGMLLMLSFKSLAPTIRLLSQNHGEVEVLRDLSSWAASVLSMDDAWDTHELED</sequence>
<gene>
    <name evidence="2" type="ORF">CCMP2556_LOCUS7159</name>
</gene>
<organism evidence="2 3">
    <name type="scientific">Durusdinium trenchii</name>
    <dbReference type="NCBI Taxonomy" id="1381693"/>
    <lineage>
        <taxon>Eukaryota</taxon>
        <taxon>Sar</taxon>
        <taxon>Alveolata</taxon>
        <taxon>Dinophyceae</taxon>
        <taxon>Suessiales</taxon>
        <taxon>Symbiodiniaceae</taxon>
        <taxon>Durusdinium</taxon>
    </lineage>
</organism>
<evidence type="ECO:0000313" key="2">
    <source>
        <dbReference type="EMBL" id="CAK9003117.1"/>
    </source>
</evidence>
<dbReference type="CDD" id="cd20071">
    <property type="entry name" value="SET_SMYD"/>
    <property type="match status" value="1"/>
</dbReference>
<dbReference type="Gene3D" id="2.170.270.10">
    <property type="entry name" value="SET domain"/>
    <property type="match status" value="1"/>
</dbReference>
<dbReference type="PANTHER" id="PTHR12197">
    <property type="entry name" value="HISTONE-LYSINE N-METHYLTRANSFERASE SMYD"/>
    <property type="match status" value="1"/>
</dbReference>